<evidence type="ECO:0000313" key="1">
    <source>
        <dbReference type="EMBL" id="EIJ39480.1"/>
    </source>
</evidence>
<dbReference type="HOGENOM" id="CLU_2752409_0_0_10"/>
<dbReference type="AlphaFoldDB" id="I3C787"/>
<sequence>MSKKTHNENGKTPIFLTKMDSIKKLKQKTRIKTIRYIGLSFLYNDIIKNKKIKVQQYQIVIEFANIDYVR</sequence>
<organism evidence="1 2">
    <name type="scientific">Galbibacter orientalis DSM 19592</name>
    <dbReference type="NCBI Taxonomy" id="926559"/>
    <lineage>
        <taxon>Bacteria</taxon>
        <taxon>Pseudomonadati</taxon>
        <taxon>Bacteroidota</taxon>
        <taxon>Flavobacteriia</taxon>
        <taxon>Flavobacteriales</taxon>
        <taxon>Flavobacteriaceae</taxon>
        <taxon>Galbibacter</taxon>
    </lineage>
</organism>
<reference evidence="1 2" key="1">
    <citation type="submission" date="2012-02" db="EMBL/GenBank/DDBJ databases">
        <title>Improved High-Quality Draft genome of Joostella marina DSM 19592.</title>
        <authorList>
            <consortium name="US DOE Joint Genome Institute (JGI-PGF)"/>
            <person name="Lucas S."/>
            <person name="Copeland A."/>
            <person name="Lapidus A."/>
            <person name="Bruce D."/>
            <person name="Goodwin L."/>
            <person name="Pitluck S."/>
            <person name="Peters L."/>
            <person name="Chertkov O."/>
            <person name="Ovchinnikova G."/>
            <person name="Kyrpides N."/>
            <person name="Mavromatis K."/>
            <person name="Detter J.C."/>
            <person name="Han C."/>
            <person name="Land M."/>
            <person name="Hauser L."/>
            <person name="Markowitz V."/>
            <person name="Cheng J.-F."/>
            <person name="Hugenholtz P."/>
            <person name="Woyke T."/>
            <person name="Wu D."/>
            <person name="Tindall B."/>
            <person name="Brambilla E."/>
            <person name="Klenk H.-P."/>
            <person name="Eisen J.A."/>
        </authorList>
    </citation>
    <scope>NUCLEOTIDE SEQUENCE [LARGE SCALE GENOMIC DNA]</scope>
    <source>
        <strain evidence="1 2">DSM 19592</strain>
    </source>
</reference>
<keyword evidence="2" id="KW-1185">Reference proteome</keyword>
<dbReference type="STRING" id="926559.JoomaDRAFT_2501"/>
<proteinExistence type="predicted"/>
<dbReference type="Proteomes" id="UP000004690">
    <property type="component" value="Unassembled WGS sequence"/>
</dbReference>
<accession>I3C787</accession>
<gene>
    <name evidence="1" type="ORF">JoomaDRAFT_2501</name>
</gene>
<name>I3C787_9FLAO</name>
<evidence type="ECO:0000313" key="2">
    <source>
        <dbReference type="Proteomes" id="UP000004690"/>
    </source>
</evidence>
<protein>
    <submittedName>
        <fullName evidence="1">Uncharacterized protein</fullName>
    </submittedName>
</protein>
<dbReference type="EMBL" id="JH651379">
    <property type="protein sequence ID" value="EIJ39480.1"/>
    <property type="molecule type" value="Genomic_DNA"/>
</dbReference>